<dbReference type="InterPro" id="IPR011042">
    <property type="entry name" value="6-blade_b-propeller_TolB-like"/>
</dbReference>
<comment type="caution">
    <text evidence="5">The sequence shown here is derived from an EMBL/GenBank/DDBJ whole genome shotgun (WGS) entry which is preliminary data.</text>
</comment>
<dbReference type="Proteomes" id="UP001149165">
    <property type="component" value="Unassembled WGS sequence"/>
</dbReference>
<keyword evidence="3" id="KW-0964">Secreted</keyword>
<dbReference type="PANTHER" id="PTHR10009:SF18">
    <property type="entry name" value="PROTEIN YELLOW-LIKE PROTEIN"/>
    <property type="match status" value="1"/>
</dbReference>
<feature type="chain" id="PRO_5040857031" description="Major royal jelly protein" evidence="4">
    <location>
        <begin position="19"/>
        <end position="379"/>
    </location>
</feature>
<dbReference type="GO" id="GO:0005576">
    <property type="term" value="C:extracellular region"/>
    <property type="evidence" value="ECO:0007669"/>
    <property type="project" value="UniProtKB-SubCell"/>
</dbReference>
<evidence type="ECO:0000313" key="6">
    <source>
        <dbReference type="Proteomes" id="UP001149165"/>
    </source>
</evidence>
<gene>
    <name evidence="5" type="ORF">N7456_002689</name>
</gene>
<evidence type="ECO:0008006" key="7">
    <source>
        <dbReference type="Google" id="ProtNLM"/>
    </source>
</evidence>
<evidence type="ECO:0000313" key="5">
    <source>
        <dbReference type="EMBL" id="KAJ5114155.1"/>
    </source>
</evidence>
<evidence type="ECO:0000256" key="2">
    <source>
        <dbReference type="ARBA" id="ARBA00009127"/>
    </source>
</evidence>
<proteinExistence type="inferred from homology"/>
<dbReference type="PANTHER" id="PTHR10009">
    <property type="entry name" value="PROTEIN YELLOW-RELATED"/>
    <property type="match status" value="1"/>
</dbReference>
<dbReference type="AlphaFoldDB" id="A0A9W9G9R1"/>
<dbReference type="EMBL" id="JAPQKH010000002">
    <property type="protein sequence ID" value="KAJ5114155.1"/>
    <property type="molecule type" value="Genomic_DNA"/>
</dbReference>
<comment type="subcellular location">
    <subcellularLocation>
        <location evidence="1">Secreted</location>
    </subcellularLocation>
</comment>
<dbReference type="Gene3D" id="2.120.10.30">
    <property type="entry name" value="TolB, C-terminal domain"/>
    <property type="match status" value="1"/>
</dbReference>
<dbReference type="Pfam" id="PF03022">
    <property type="entry name" value="MRJP"/>
    <property type="match status" value="1"/>
</dbReference>
<accession>A0A9W9G9R1</accession>
<reference evidence="5" key="1">
    <citation type="submission" date="2022-11" db="EMBL/GenBank/DDBJ databases">
        <authorList>
            <person name="Petersen C."/>
        </authorList>
    </citation>
    <scope>NUCLEOTIDE SEQUENCE</scope>
    <source>
        <strain evidence="5">IBT 30069</strain>
    </source>
</reference>
<sequence length="379" mass="42072">MLLSSLLSIAVFSILALANLQHEIDPRIKTALAMGQGSTGASTTPDGRLFLILPHVDGSHGNRIVEVIDKGCNGSDPKLVGFPDENWNSWNASTDNSIDAGVKYVSPNAQRIGPDGKLWVVDSGIPDQYQNSSKLISFNLETNKVDRIYYLGKITTGAGLLNDVRFNGKFAYLTEYTIGSIIVLDLENGHARMVLRKHTSTIAHFPDSADGKFLISSSTGKPQYIHADDLEVSPDGKYFYYQPGSGYMWRIETKYLNDALYNNTAAGLLHMYTEPYSPTPATGGTAIDAAGNIYYSDVDRHEIRYVSPNQTTTLLTRDSRLEWVDAMWVDSEQRLWMCASQLNRGDRFIQPNNQTYSITKPVYIYTIDVDHGPSPIDHS</sequence>
<dbReference type="OrthoDB" id="7776143at2759"/>
<protein>
    <recommendedName>
        <fullName evidence="7">Major royal jelly protein</fullName>
    </recommendedName>
</protein>
<keyword evidence="6" id="KW-1185">Reference proteome</keyword>
<dbReference type="SUPFAM" id="SSF101898">
    <property type="entry name" value="NHL repeat"/>
    <property type="match status" value="1"/>
</dbReference>
<organism evidence="5 6">
    <name type="scientific">Penicillium angulare</name>
    <dbReference type="NCBI Taxonomy" id="116970"/>
    <lineage>
        <taxon>Eukaryota</taxon>
        <taxon>Fungi</taxon>
        <taxon>Dikarya</taxon>
        <taxon>Ascomycota</taxon>
        <taxon>Pezizomycotina</taxon>
        <taxon>Eurotiomycetes</taxon>
        <taxon>Eurotiomycetidae</taxon>
        <taxon>Eurotiales</taxon>
        <taxon>Aspergillaceae</taxon>
        <taxon>Penicillium</taxon>
    </lineage>
</organism>
<comment type="similarity">
    <text evidence="2">Belongs to the major royal jelly protein family.</text>
</comment>
<name>A0A9W9G9R1_9EURO</name>
<evidence type="ECO:0000256" key="1">
    <source>
        <dbReference type="ARBA" id="ARBA00004613"/>
    </source>
</evidence>
<evidence type="ECO:0000256" key="3">
    <source>
        <dbReference type="ARBA" id="ARBA00022525"/>
    </source>
</evidence>
<dbReference type="InterPro" id="IPR017996">
    <property type="entry name" value="MRJP/yellow-related"/>
</dbReference>
<evidence type="ECO:0000256" key="4">
    <source>
        <dbReference type="SAM" id="SignalP"/>
    </source>
</evidence>
<keyword evidence="4" id="KW-0732">Signal</keyword>
<reference evidence="5" key="2">
    <citation type="journal article" date="2023" name="IMA Fungus">
        <title>Comparative genomic study of the Penicillium genus elucidates a diverse pangenome and 15 lateral gene transfer events.</title>
        <authorList>
            <person name="Petersen C."/>
            <person name="Sorensen T."/>
            <person name="Nielsen M.R."/>
            <person name="Sondergaard T.E."/>
            <person name="Sorensen J.L."/>
            <person name="Fitzpatrick D.A."/>
            <person name="Frisvad J.C."/>
            <person name="Nielsen K.L."/>
        </authorList>
    </citation>
    <scope>NUCLEOTIDE SEQUENCE</scope>
    <source>
        <strain evidence="5">IBT 30069</strain>
    </source>
</reference>
<feature type="signal peptide" evidence="4">
    <location>
        <begin position="1"/>
        <end position="18"/>
    </location>
</feature>